<feature type="transmembrane region" description="Helical" evidence="2">
    <location>
        <begin position="12"/>
        <end position="32"/>
    </location>
</feature>
<evidence type="ECO:0000313" key="4">
    <source>
        <dbReference type="Proteomes" id="UP000186176"/>
    </source>
</evidence>
<dbReference type="VEuPathDB" id="CryptoDB:cubi_03589"/>
<evidence type="ECO:0000256" key="1">
    <source>
        <dbReference type="SAM" id="MobiDB-lite"/>
    </source>
</evidence>
<dbReference type="Proteomes" id="UP000186176">
    <property type="component" value="Unassembled WGS sequence"/>
</dbReference>
<reference evidence="3 4" key="1">
    <citation type="submission" date="2016-10" db="EMBL/GenBank/DDBJ databases">
        <title>Reductive evolution of mitochondrial metabolism and differential evolution of invasion-related proteins in Cryptosporidium.</title>
        <authorList>
            <person name="Liu S."/>
            <person name="Roellig D.M."/>
            <person name="Guo Y."/>
            <person name="Li N."/>
            <person name="Frace M.A."/>
            <person name="Tang K."/>
            <person name="Zhang L."/>
            <person name="Feng Y."/>
            <person name="Xiao L."/>
        </authorList>
    </citation>
    <scope>NUCLEOTIDE SEQUENCE [LARGE SCALE GENOMIC DNA]</scope>
    <source>
        <strain evidence="3">39726</strain>
    </source>
</reference>
<feature type="region of interest" description="Disordered" evidence="1">
    <location>
        <begin position="412"/>
        <end position="446"/>
    </location>
</feature>
<gene>
    <name evidence="3" type="ORF">cubi_03589</name>
</gene>
<keyword evidence="2" id="KW-1133">Transmembrane helix</keyword>
<keyword evidence="2" id="KW-0472">Membrane</keyword>
<organism evidence="3 4">
    <name type="scientific">Cryptosporidium ubiquitum</name>
    <dbReference type="NCBI Taxonomy" id="857276"/>
    <lineage>
        <taxon>Eukaryota</taxon>
        <taxon>Sar</taxon>
        <taxon>Alveolata</taxon>
        <taxon>Apicomplexa</taxon>
        <taxon>Conoidasida</taxon>
        <taxon>Coccidia</taxon>
        <taxon>Eucoccidiorida</taxon>
        <taxon>Eimeriorina</taxon>
        <taxon>Cryptosporidiidae</taxon>
        <taxon>Cryptosporidium</taxon>
    </lineage>
</organism>
<dbReference type="AlphaFoldDB" id="A0A1J4MIE2"/>
<dbReference type="EMBL" id="LRBP01000014">
    <property type="protein sequence ID" value="OII73791.1"/>
    <property type="molecule type" value="Genomic_DNA"/>
</dbReference>
<proteinExistence type="predicted"/>
<dbReference type="OrthoDB" id="342450at2759"/>
<dbReference type="PROSITE" id="PS51257">
    <property type="entry name" value="PROKAR_LIPOPROTEIN"/>
    <property type="match status" value="1"/>
</dbReference>
<dbReference type="RefSeq" id="XP_028875046.1">
    <property type="nucleotide sequence ID" value="XM_029020602.1"/>
</dbReference>
<protein>
    <submittedName>
        <fullName evidence="3">Uncharacterized protein</fullName>
    </submittedName>
</protein>
<keyword evidence="4" id="KW-1185">Reference proteome</keyword>
<dbReference type="GeneID" id="39980381"/>
<accession>A0A1J4MIE2</accession>
<evidence type="ECO:0000256" key="2">
    <source>
        <dbReference type="SAM" id="Phobius"/>
    </source>
</evidence>
<name>A0A1J4MIE2_9CRYT</name>
<keyword evidence="2" id="KW-0812">Transmembrane</keyword>
<evidence type="ECO:0000313" key="3">
    <source>
        <dbReference type="EMBL" id="OII73791.1"/>
    </source>
</evidence>
<sequence>MKIMTRYRNNNLFLMSLISFFSACTLLLLLLFQESECNKVHANDFRHVVEAARESNKKKRKLTKFDNTIIGEIKKELELSIENEDTFYKRPENIKEYNTKNNTFVKLWLSDIDLRYSGSLVFGGDISTVKSQKTSEEGQEEFEINKIIEENRLLDKLNLLRQQDVEVTGLGEVSQFDELTRKKILASGILIVPHKSDDHLKSETQKEVTNKIATVPVELEEEDDDTITLITPKQQITALEILTGNKLIHTIQLNMEVDETVTESNNLIESNASPEYEEKDFLECVEIKKNLIQKIGKLKLENANLSLHAQKLKNKERKTKEYGNVLENIEKNKESLHNHNIELLKIERRIQQLSAEDRMEDRNPLEEKNEVLQEKEAALRKKERRKVIINAILEEAKRRKLIEQKNKESKRLIEENEHNEKNDIEKKSAESEEATKPKGKHQDLGTEEIRKIAKMLVWLQENDSKTLASIDTRKERGASAIKSLNKLYISDKQNFHKVAEKIKNNFEEKVYEKNQQKNANKENSPKK</sequence>
<comment type="caution">
    <text evidence="3">The sequence shown here is derived from an EMBL/GenBank/DDBJ whole genome shotgun (WGS) entry which is preliminary data.</text>
</comment>